<proteinExistence type="predicted"/>
<dbReference type="EMBL" id="BONH01000043">
    <property type="protein sequence ID" value="GIG01778.1"/>
    <property type="molecule type" value="Genomic_DNA"/>
</dbReference>
<comment type="caution">
    <text evidence="1">The sequence shown here is derived from an EMBL/GenBank/DDBJ whole genome shotgun (WGS) entry which is preliminary data.</text>
</comment>
<dbReference type="AlphaFoldDB" id="A0A8J3KF31"/>
<accession>A0A8J3KF31</accession>
<name>A0A8J3KF31_9ACTN</name>
<gene>
    <name evidence="1" type="ORF">Cci01nite_68710</name>
</gene>
<keyword evidence="2" id="KW-1185">Reference proteome</keyword>
<evidence type="ECO:0000313" key="2">
    <source>
        <dbReference type="Proteomes" id="UP000659904"/>
    </source>
</evidence>
<dbReference type="Proteomes" id="UP000659904">
    <property type="component" value="Unassembled WGS sequence"/>
</dbReference>
<organism evidence="1 2">
    <name type="scientific">Catellatospora citrea</name>
    <dbReference type="NCBI Taxonomy" id="53366"/>
    <lineage>
        <taxon>Bacteria</taxon>
        <taxon>Bacillati</taxon>
        <taxon>Actinomycetota</taxon>
        <taxon>Actinomycetes</taxon>
        <taxon>Micromonosporales</taxon>
        <taxon>Micromonosporaceae</taxon>
        <taxon>Catellatospora</taxon>
    </lineage>
</organism>
<evidence type="ECO:0000313" key="1">
    <source>
        <dbReference type="EMBL" id="GIG01778.1"/>
    </source>
</evidence>
<sequence length="103" mass="10196">MIAVSCRNVGSGPGFRPETVIMGGGGAAARPSDNAISCWAGGGSAGRVRAATRLRAARAADRPRAAWLCRRAASDGVVAVGPVRWGRAAGGRGGVGLAKLAAL</sequence>
<reference evidence="1 2" key="1">
    <citation type="submission" date="2021-01" db="EMBL/GenBank/DDBJ databases">
        <title>Whole genome shotgun sequence of Catellatospora citrea NBRC 14495.</title>
        <authorList>
            <person name="Komaki H."/>
            <person name="Tamura T."/>
        </authorList>
    </citation>
    <scope>NUCLEOTIDE SEQUENCE [LARGE SCALE GENOMIC DNA]</scope>
    <source>
        <strain evidence="1 2">NBRC 14495</strain>
    </source>
</reference>
<protein>
    <submittedName>
        <fullName evidence="1">Uncharacterized protein</fullName>
    </submittedName>
</protein>